<evidence type="ECO:0000313" key="1">
    <source>
        <dbReference type="EMBL" id="MRX23623.1"/>
    </source>
</evidence>
<evidence type="ECO:0000313" key="2">
    <source>
        <dbReference type="Proteomes" id="UP000439022"/>
    </source>
</evidence>
<dbReference type="RefSeq" id="WP_151164700.1">
    <property type="nucleotide sequence ID" value="NZ_WKJO01000003.1"/>
</dbReference>
<dbReference type="AlphaFoldDB" id="A0A6A8GKA8"/>
<comment type="caution">
    <text evidence="1">The sequence shown here is derived from an EMBL/GenBank/DDBJ whole genome shotgun (WGS) entry which is preliminary data.</text>
</comment>
<sequence length="244" mass="26252">MNRKVVGIALGAIVVLTVVIGGGLFVVDAALTSYFHSYTYRVAVETDTDLTDVTIYVPVPTRDGETLTDVYADAAVVQDPAEWIGDDGSNVPDATGGSADWTTQIVETAHGPMLSLRASSVEAGTYVFGANTMLEQGRIHTADPWASDFVLTPANDVTQDECPSWADETERCYTYRSHLYADADAPTRGTVSVSVSLHGQTDWGFVFANGWNWFNQRTSATFDETTNGWVDTEGTLKGGAGTYP</sequence>
<reference evidence="1 2" key="1">
    <citation type="submission" date="2019-11" db="EMBL/GenBank/DDBJ databases">
        <title>Whole genome sequence of Haloferax sp. MBLA0076.</title>
        <authorList>
            <person name="Seo M.-J."/>
            <person name="Cho E.-S."/>
        </authorList>
    </citation>
    <scope>NUCLEOTIDE SEQUENCE [LARGE SCALE GENOMIC DNA]</scope>
    <source>
        <strain evidence="1 2">MBLA0076</strain>
    </source>
</reference>
<keyword evidence="2" id="KW-1185">Reference proteome</keyword>
<gene>
    <name evidence="1" type="ORF">GJR96_16890</name>
</gene>
<dbReference type="EMBL" id="WKJO01000003">
    <property type="protein sequence ID" value="MRX23623.1"/>
    <property type="molecule type" value="Genomic_DNA"/>
</dbReference>
<name>A0A6A8GKA8_9EURY</name>
<protein>
    <submittedName>
        <fullName evidence="1">Uncharacterized protein</fullName>
    </submittedName>
</protein>
<dbReference type="Proteomes" id="UP000439022">
    <property type="component" value="Unassembled WGS sequence"/>
</dbReference>
<accession>A0A6A8GKA8</accession>
<organism evidence="1 2">
    <name type="scientific">Haloferax litoreum</name>
    <dbReference type="NCBI Taxonomy" id="2666140"/>
    <lineage>
        <taxon>Archaea</taxon>
        <taxon>Methanobacteriati</taxon>
        <taxon>Methanobacteriota</taxon>
        <taxon>Stenosarchaea group</taxon>
        <taxon>Halobacteria</taxon>
        <taxon>Halobacteriales</taxon>
        <taxon>Haloferacaceae</taxon>
        <taxon>Haloferax</taxon>
    </lineage>
</organism>
<proteinExistence type="predicted"/>